<dbReference type="InterPro" id="IPR044851">
    <property type="entry name" value="Wax_synthase"/>
</dbReference>
<dbReference type="PANTHER" id="PTHR31595">
    <property type="entry name" value="LONG-CHAIN-ALCOHOL O-FATTY-ACYLTRANSFERASE 3-RELATED"/>
    <property type="match status" value="1"/>
</dbReference>
<evidence type="ECO:0000313" key="9">
    <source>
        <dbReference type="EMBL" id="KAJ5495402.1"/>
    </source>
</evidence>
<evidence type="ECO:0000256" key="2">
    <source>
        <dbReference type="ARBA" id="ARBA00007282"/>
    </source>
</evidence>
<dbReference type="GO" id="GO:0008374">
    <property type="term" value="F:O-acyltransferase activity"/>
    <property type="evidence" value="ECO:0007669"/>
    <property type="project" value="InterPro"/>
</dbReference>
<reference evidence="9" key="2">
    <citation type="journal article" date="2023" name="IMA Fungus">
        <title>Comparative genomic study of the Penicillium genus elucidates a diverse pangenome and 15 lateral gene transfer events.</title>
        <authorList>
            <person name="Petersen C."/>
            <person name="Sorensen T."/>
            <person name="Nielsen M.R."/>
            <person name="Sondergaard T.E."/>
            <person name="Sorensen J.L."/>
            <person name="Fitzpatrick D.A."/>
            <person name="Frisvad J.C."/>
            <person name="Nielsen K.L."/>
        </authorList>
    </citation>
    <scope>NUCLEOTIDE SEQUENCE</scope>
    <source>
        <strain evidence="9">IBT 30728</strain>
    </source>
</reference>
<evidence type="ECO:0000313" key="10">
    <source>
        <dbReference type="Proteomes" id="UP001148312"/>
    </source>
</evidence>
<evidence type="ECO:0000256" key="3">
    <source>
        <dbReference type="ARBA" id="ARBA00022679"/>
    </source>
</evidence>
<keyword evidence="5 7" id="KW-1133">Transmembrane helix</keyword>
<gene>
    <name evidence="9" type="ORF">N7539_000518</name>
</gene>
<evidence type="ECO:0000256" key="4">
    <source>
        <dbReference type="ARBA" id="ARBA00022692"/>
    </source>
</evidence>
<dbReference type="EMBL" id="JAPWDQ010000001">
    <property type="protein sequence ID" value="KAJ5495402.1"/>
    <property type="molecule type" value="Genomic_DNA"/>
</dbReference>
<dbReference type="InterPro" id="IPR032805">
    <property type="entry name" value="Wax_synthase_dom"/>
</dbReference>
<feature type="transmembrane region" description="Helical" evidence="7">
    <location>
        <begin position="87"/>
        <end position="107"/>
    </location>
</feature>
<keyword evidence="3" id="KW-0808">Transferase</keyword>
<dbReference type="GeneID" id="81620371"/>
<dbReference type="Pfam" id="PF13813">
    <property type="entry name" value="MBOAT_2"/>
    <property type="match status" value="1"/>
</dbReference>
<feature type="transmembrane region" description="Helical" evidence="7">
    <location>
        <begin position="301"/>
        <end position="325"/>
    </location>
</feature>
<dbReference type="GO" id="GO:0016020">
    <property type="term" value="C:membrane"/>
    <property type="evidence" value="ECO:0007669"/>
    <property type="project" value="UniProtKB-SubCell"/>
</dbReference>
<dbReference type="Proteomes" id="UP001148312">
    <property type="component" value="Unassembled WGS sequence"/>
</dbReference>
<dbReference type="GO" id="GO:0006629">
    <property type="term" value="P:lipid metabolic process"/>
    <property type="evidence" value="ECO:0007669"/>
    <property type="project" value="InterPro"/>
</dbReference>
<protein>
    <recommendedName>
        <fullName evidence="8">Wax synthase domain-containing protein</fullName>
    </recommendedName>
</protein>
<keyword evidence="10" id="KW-1185">Reference proteome</keyword>
<dbReference type="AlphaFoldDB" id="A0A9W9XLZ1"/>
<comment type="caution">
    <text evidence="9">The sequence shown here is derived from an EMBL/GenBank/DDBJ whole genome shotgun (WGS) entry which is preliminary data.</text>
</comment>
<dbReference type="RefSeq" id="XP_056794415.1">
    <property type="nucleotide sequence ID" value="XM_056930122.1"/>
</dbReference>
<dbReference type="PANTHER" id="PTHR31595:SF67">
    <property type="entry name" value="WAX SYNTHASE DOMAIN-CONTAINING PROTEIN"/>
    <property type="match status" value="1"/>
</dbReference>
<reference evidence="9" key="1">
    <citation type="submission" date="2022-12" db="EMBL/GenBank/DDBJ databases">
        <authorList>
            <person name="Petersen C."/>
        </authorList>
    </citation>
    <scope>NUCLEOTIDE SEQUENCE</scope>
    <source>
        <strain evidence="9">IBT 30728</strain>
    </source>
</reference>
<feature type="transmembrane region" description="Helical" evidence="7">
    <location>
        <begin position="33"/>
        <end position="51"/>
    </location>
</feature>
<comment type="subcellular location">
    <subcellularLocation>
        <location evidence="1">Membrane</location>
        <topology evidence="1">Multi-pass membrane protein</topology>
    </subcellularLocation>
</comment>
<feature type="transmembrane region" description="Helical" evidence="7">
    <location>
        <begin position="58"/>
        <end position="75"/>
    </location>
</feature>
<evidence type="ECO:0000256" key="6">
    <source>
        <dbReference type="ARBA" id="ARBA00023136"/>
    </source>
</evidence>
<sequence>MANSQLGSYKDVVQNHQDQLDALLRKGVYQPVFIYHVVIFNMLPFIGLMIPRRGATRFVRPGMFVLCVAIAAEVLTRRRALLGGHGYMIGLMTAWWLLWSAALFVFLDVENDVRRIERGPRAAESIRAEHGHQDLSKGAATASARKASRLSGNVCHENGQALATESTKPGDETFHWQLYPRKMTHRAEWCAGLLFNLRGPEWNWRQPHLGPLPRSVYNQVGRGFETGTFQVQDDATYPRAQDRLRAAFWQFLQAYLLLDCLKVIMMRDVYFRGWTTQNAPPPVPFSYVAAYPVLVRLYRCFVSGMGVFVALNFVTSLNPIFFLGLSTAFPNAARKLTGAPLGASWLYADAFGPFGSSLFDHGIAGCWGRWWHQLFRHGFVTTARFILSLLPEKWSAISRVKQLIYVLVSFTASGLVHAAGSLSQFGDTSPISGPFLFFFSQGIAMIVERTIKTDVLPRLGLGQISRPLCRAINAVYVCSWLLYSGALIADDFARGGLWLIDPIPISPLRGLGLASDKGWWCWDSPWFGYWSDGTYWGSGIRLL</sequence>
<comment type="similarity">
    <text evidence="2">Belongs to the wax synthase family.</text>
</comment>
<accession>A0A9W9XLZ1</accession>
<evidence type="ECO:0000256" key="5">
    <source>
        <dbReference type="ARBA" id="ARBA00022989"/>
    </source>
</evidence>
<evidence type="ECO:0000259" key="8">
    <source>
        <dbReference type="Pfam" id="PF13813"/>
    </source>
</evidence>
<keyword evidence="6 7" id="KW-0472">Membrane</keyword>
<feature type="domain" description="Wax synthase" evidence="8">
    <location>
        <begin position="354"/>
        <end position="439"/>
    </location>
</feature>
<evidence type="ECO:0000256" key="7">
    <source>
        <dbReference type="SAM" id="Phobius"/>
    </source>
</evidence>
<keyword evidence="4 7" id="KW-0812">Transmembrane</keyword>
<name>A0A9W9XLZ1_9EURO</name>
<organism evidence="9 10">
    <name type="scientific">Penicillium diatomitis</name>
    <dbReference type="NCBI Taxonomy" id="2819901"/>
    <lineage>
        <taxon>Eukaryota</taxon>
        <taxon>Fungi</taxon>
        <taxon>Dikarya</taxon>
        <taxon>Ascomycota</taxon>
        <taxon>Pezizomycotina</taxon>
        <taxon>Eurotiomycetes</taxon>
        <taxon>Eurotiomycetidae</taxon>
        <taxon>Eurotiales</taxon>
        <taxon>Aspergillaceae</taxon>
        <taxon>Penicillium</taxon>
    </lineage>
</organism>
<proteinExistence type="inferred from homology"/>
<evidence type="ECO:0000256" key="1">
    <source>
        <dbReference type="ARBA" id="ARBA00004141"/>
    </source>
</evidence>